<name>A0ABP7QP47_9SPHI</name>
<gene>
    <name evidence="1" type="ORF">GCM10022210_42160</name>
</gene>
<protein>
    <recommendedName>
        <fullName evidence="3">HTH cro/C1-type domain-containing protein</fullName>
    </recommendedName>
</protein>
<evidence type="ECO:0008006" key="3">
    <source>
        <dbReference type="Google" id="ProtNLM"/>
    </source>
</evidence>
<proteinExistence type="predicted"/>
<sequence>MDIHHGQIIEMVIRREGYSISELARLAKVNRRSVYYWFNQQYLKTELIYQIGVHIKHDFSVEFPHLFTPEDFKPMTTLGSFNAARGTTQEHIDAEYWKDKYLDILEKYNQLLIKTTEQYISGKEIVNDDRLSGTGFKSGS</sequence>
<keyword evidence="2" id="KW-1185">Reference proteome</keyword>
<accession>A0ABP7QP47</accession>
<reference evidence="2" key="1">
    <citation type="journal article" date="2019" name="Int. J. Syst. Evol. Microbiol.">
        <title>The Global Catalogue of Microorganisms (GCM) 10K type strain sequencing project: providing services to taxonomists for standard genome sequencing and annotation.</title>
        <authorList>
            <consortium name="The Broad Institute Genomics Platform"/>
            <consortium name="The Broad Institute Genome Sequencing Center for Infectious Disease"/>
            <person name="Wu L."/>
            <person name="Ma J."/>
        </authorList>
    </citation>
    <scope>NUCLEOTIDE SEQUENCE [LARGE SCALE GENOMIC DNA]</scope>
    <source>
        <strain evidence="2">JCM 16601</strain>
    </source>
</reference>
<organism evidence="1 2">
    <name type="scientific">Mucilaginibacter dorajii</name>
    <dbReference type="NCBI Taxonomy" id="692994"/>
    <lineage>
        <taxon>Bacteria</taxon>
        <taxon>Pseudomonadati</taxon>
        <taxon>Bacteroidota</taxon>
        <taxon>Sphingobacteriia</taxon>
        <taxon>Sphingobacteriales</taxon>
        <taxon>Sphingobacteriaceae</taxon>
        <taxon>Mucilaginibacter</taxon>
    </lineage>
</organism>
<dbReference type="Proteomes" id="UP001500742">
    <property type="component" value="Unassembled WGS sequence"/>
</dbReference>
<evidence type="ECO:0000313" key="1">
    <source>
        <dbReference type="EMBL" id="GAA3985558.1"/>
    </source>
</evidence>
<evidence type="ECO:0000313" key="2">
    <source>
        <dbReference type="Proteomes" id="UP001500742"/>
    </source>
</evidence>
<comment type="caution">
    <text evidence="1">The sequence shown here is derived from an EMBL/GenBank/DDBJ whole genome shotgun (WGS) entry which is preliminary data.</text>
</comment>
<dbReference type="EMBL" id="BAAAZC010000029">
    <property type="protein sequence ID" value="GAA3985558.1"/>
    <property type="molecule type" value="Genomic_DNA"/>
</dbReference>
<dbReference type="RefSeq" id="WP_259089233.1">
    <property type="nucleotide sequence ID" value="NZ_BAAAZC010000029.1"/>
</dbReference>